<feature type="compositionally biased region" description="Basic and acidic residues" evidence="1">
    <location>
        <begin position="226"/>
        <end position="240"/>
    </location>
</feature>
<keyword evidence="2" id="KW-0732">Signal</keyword>
<feature type="compositionally biased region" description="Low complexity" evidence="1">
    <location>
        <begin position="375"/>
        <end position="384"/>
    </location>
</feature>
<feature type="region of interest" description="Disordered" evidence="1">
    <location>
        <begin position="499"/>
        <end position="665"/>
    </location>
</feature>
<dbReference type="VEuPathDB" id="PiroplasmaDB:BEWA_047930"/>
<dbReference type="KEGG" id="beq:BEWA_047930"/>
<keyword evidence="4" id="KW-1185">Reference proteome</keyword>
<evidence type="ECO:0000313" key="4">
    <source>
        <dbReference type="Proteomes" id="UP000031512"/>
    </source>
</evidence>
<evidence type="ECO:0000313" key="3">
    <source>
        <dbReference type="EMBL" id="EKX72327.1"/>
    </source>
</evidence>
<protein>
    <recommendedName>
        <fullName evidence="5">Signal peptide-containing protein</fullName>
    </recommendedName>
</protein>
<feature type="compositionally biased region" description="Polar residues" evidence="1">
    <location>
        <begin position="450"/>
        <end position="460"/>
    </location>
</feature>
<feature type="region of interest" description="Disordered" evidence="1">
    <location>
        <begin position="62"/>
        <end position="105"/>
    </location>
</feature>
<gene>
    <name evidence="3" type="ORF">BEWA_047930</name>
</gene>
<feature type="compositionally biased region" description="Polar residues" evidence="1">
    <location>
        <begin position="87"/>
        <end position="105"/>
    </location>
</feature>
<comment type="caution">
    <text evidence="3">The sequence shown here is derived from an EMBL/GenBank/DDBJ whole genome shotgun (WGS) entry which is preliminary data.</text>
</comment>
<feature type="region of interest" description="Disordered" evidence="1">
    <location>
        <begin position="22"/>
        <end position="44"/>
    </location>
</feature>
<proteinExistence type="predicted"/>
<feature type="compositionally biased region" description="Polar residues" evidence="1">
    <location>
        <begin position="26"/>
        <end position="40"/>
    </location>
</feature>
<organism evidence="3 4">
    <name type="scientific">Theileria equi strain WA</name>
    <dbReference type="NCBI Taxonomy" id="1537102"/>
    <lineage>
        <taxon>Eukaryota</taxon>
        <taxon>Sar</taxon>
        <taxon>Alveolata</taxon>
        <taxon>Apicomplexa</taxon>
        <taxon>Aconoidasida</taxon>
        <taxon>Piroplasmida</taxon>
        <taxon>Theileriidae</taxon>
        <taxon>Theileria</taxon>
    </lineage>
</organism>
<evidence type="ECO:0000256" key="2">
    <source>
        <dbReference type="SAM" id="SignalP"/>
    </source>
</evidence>
<feature type="compositionally biased region" description="Low complexity" evidence="1">
    <location>
        <begin position="423"/>
        <end position="443"/>
    </location>
</feature>
<reference evidence="3 4" key="1">
    <citation type="journal article" date="2012" name="BMC Genomics">
        <title>Comparative genomic analysis and phylogenetic position of Theileria equi.</title>
        <authorList>
            <person name="Kappmeyer L.S."/>
            <person name="Thiagarajan M."/>
            <person name="Herndon D.R."/>
            <person name="Ramsay J.D."/>
            <person name="Caler E."/>
            <person name="Djikeng A."/>
            <person name="Gillespie J.J."/>
            <person name="Lau A.O."/>
            <person name="Roalson E.H."/>
            <person name="Silva J.C."/>
            <person name="Silva M.G."/>
            <person name="Suarez C.E."/>
            <person name="Ueti M.W."/>
            <person name="Nene V.M."/>
            <person name="Mealey R.H."/>
            <person name="Knowles D.P."/>
            <person name="Brayton K.A."/>
        </authorList>
    </citation>
    <scope>NUCLEOTIDE SEQUENCE [LARGE SCALE GENOMIC DNA]</scope>
    <source>
        <strain evidence="3 4">WA</strain>
    </source>
</reference>
<feature type="region of interest" description="Disordered" evidence="1">
    <location>
        <begin position="856"/>
        <end position="878"/>
    </location>
</feature>
<dbReference type="RefSeq" id="XP_004831779.1">
    <property type="nucleotide sequence ID" value="XM_004831722.1"/>
</dbReference>
<feature type="chain" id="PRO_5003952163" description="Signal peptide-containing protein" evidence="2">
    <location>
        <begin position="19"/>
        <end position="1258"/>
    </location>
</feature>
<feature type="region of interest" description="Disordered" evidence="1">
    <location>
        <begin position="702"/>
        <end position="727"/>
    </location>
</feature>
<name>L1LA61_THEEQ</name>
<dbReference type="GeneID" id="15804166"/>
<feature type="signal peptide" evidence="2">
    <location>
        <begin position="1"/>
        <end position="18"/>
    </location>
</feature>
<dbReference type="Proteomes" id="UP000031512">
    <property type="component" value="Unassembled WGS sequence"/>
</dbReference>
<evidence type="ECO:0000256" key="1">
    <source>
        <dbReference type="SAM" id="MobiDB-lite"/>
    </source>
</evidence>
<dbReference type="EMBL" id="ACOU01000007">
    <property type="protein sequence ID" value="EKX72327.1"/>
    <property type="molecule type" value="Genomic_DNA"/>
</dbReference>
<evidence type="ECO:0008006" key="5">
    <source>
        <dbReference type="Google" id="ProtNLM"/>
    </source>
</evidence>
<feature type="compositionally biased region" description="Polar residues" evidence="1">
    <location>
        <begin position="622"/>
        <end position="663"/>
    </location>
</feature>
<feature type="compositionally biased region" description="Low complexity" evidence="1">
    <location>
        <begin position="461"/>
        <end position="472"/>
    </location>
</feature>
<accession>L1LA61</accession>
<feature type="compositionally biased region" description="Low complexity" evidence="1">
    <location>
        <begin position="242"/>
        <end position="265"/>
    </location>
</feature>
<feature type="region of interest" description="Disordered" evidence="1">
    <location>
        <begin position="375"/>
        <end position="481"/>
    </location>
</feature>
<feature type="compositionally biased region" description="Polar residues" evidence="1">
    <location>
        <begin position="385"/>
        <end position="413"/>
    </location>
</feature>
<feature type="compositionally biased region" description="Polar residues" evidence="1">
    <location>
        <begin position="151"/>
        <end position="183"/>
    </location>
</feature>
<sequence length="1258" mass="133571">MRVLSVLFGVFFLRFCRGGPPAGPNNFRSSATGSRVSTPPNGRPHVVSSQVSIGSDVARITGGGPVSGPQPTKLDKKPQAIARGTPTCRQTPQAKGTGNTQDSKLLQTSVPDSFNTQRTNIMSDVEKLMGTSTTNPDRKPAAKVEVKRDTASSVGPGSIPRGTNYSDIGTRSLDRTSLVSSGPSHDPLTMARPLQVGNVPSQALAGGSIRPSSTILKDQLSPPSLKDTEKGVKIPMRDQRVATSTTATTQTLSSPTLGSSTLTQGIGSLGAQNTPTTPRESLGTSVLQSQLSRPEPPQEKTPLPGVKPAVTQTPQTKAMLDGINKDVDKMLGQIPQATKPPLTTPSASLGVLNSNSPSIPVTVPASLSGSTSLGATTSLGLSPSVTRNKATIGGSTSQTNASGGSNPVTSTQDGGSGPVAPKPASSGPSLGSQSSAIGLTSTTKDTKSSLGQGAPTTPETGLQGSQLSSQLGNSGTKVLSAQGTLPTSNVQKSAVVQTPLPSQPGLLSHQNTGDNGLPGGQLNLQTLPKPVGTPSGVDSAGSLDRTKLGASSDTKVLTQQGSRQATGAPALPKAAQPNTPGGPQAPVQTEAKNHPVTQQPPGNPVQEAPKQAAPQGLVAQAVPQQSTTKPGTQGAVQPKPQQSAKPETTHTVQQRAGSQLGNLQQKTQVTGVVVTQMSQKNLTPQPSGGQNQDIRKTTLSLTSQGTKSPATPSQAPQPKVAVPPPPKRMNAYDILRSIDLSKANKISFDTETLIEGGIPTLKLTLKRCAKANPFTFDGKNIWKGQDVEDTCSSATITFGSDGPVTATFVCKLKSGSEFTSYRKFNNDEWVRVDRAEVDKIHVELKNELEKLKSKPIAETQTTSPQKAGAAQAVGEPEQVEYNPSADGVLNLSKDLIGDIVSLQRGEFNAVRSRRYILAREDFKVTSLVDGSETLWTAGDGQIFKNCTFHTPQSHTPLFVVTFNNGNADVNKRFVRRGNKWEPIAETEFNDRFNKMKSGKSEASFAAVGMVELNLQKLDLATFEFFDYYYDGVHTKLISAGNATVTKLLNGQETIWTPSGETFDHAKVYYKKDRSAGLCSVASTGSGVVHLKNFERLNGKWVEFEGNLDKKLDGMRNIKEPDDTVTINFADPYENDDKVTVFKLKLLGVETLLFHPKQGFGIDEIKLGETAIWQGFASQICFVCSLHYVSNEPGLFSFTIRNKDKISYKYYANKGNEWKSIEQDEYLRKLDVQQYKGKEAPQGNVRLANKVGAKSNAKR</sequence>
<feature type="compositionally biased region" description="Polar residues" evidence="1">
    <location>
        <begin position="270"/>
        <end position="292"/>
    </location>
</feature>
<feature type="compositionally biased region" description="Polar residues" evidence="1">
    <location>
        <begin position="549"/>
        <end position="565"/>
    </location>
</feature>
<feature type="region of interest" description="Disordered" evidence="1">
    <location>
        <begin position="129"/>
        <end position="311"/>
    </location>
</feature>
<dbReference type="AlphaFoldDB" id="L1LA61"/>
<feature type="compositionally biased region" description="Polar residues" evidence="1">
    <location>
        <begin position="702"/>
        <end position="713"/>
    </location>
</feature>
<feature type="compositionally biased region" description="Basic and acidic residues" evidence="1">
    <location>
        <begin position="136"/>
        <end position="150"/>
    </location>
</feature>